<reference evidence="2" key="1">
    <citation type="submission" date="2024-01" db="EMBL/GenBank/DDBJ databases">
        <authorList>
            <person name="Webb A."/>
        </authorList>
    </citation>
    <scope>NUCLEOTIDE SEQUENCE</scope>
    <source>
        <strain evidence="2">Pm1</strain>
    </source>
</reference>
<accession>A0AAV1UX87</accession>
<comment type="caution">
    <text evidence="2">The sequence shown here is derived from an EMBL/GenBank/DDBJ whole genome shotgun (WGS) entry which is preliminary data.</text>
</comment>
<dbReference type="SUPFAM" id="SSF48371">
    <property type="entry name" value="ARM repeat"/>
    <property type="match status" value="1"/>
</dbReference>
<gene>
    <name evidence="2" type="ORF">PM001_LOCUS24366</name>
</gene>
<organism evidence="2 3">
    <name type="scientific">Peronospora matthiolae</name>
    <dbReference type="NCBI Taxonomy" id="2874970"/>
    <lineage>
        <taxon>Eukaryota</taxon>
        <taxon>Sar</taxon>
        <taxon>Stramenopiles</taxon>
        <taxon>Oomycota</taxon>
        <taxon>Peronosporomycetes</taxon>
        <taxon>Peronosporales</taxon>
        <taxon>Peronosporaceae</taxon>
        <taxon>Peronospora</taxon>
    </lineage>
</organism>
<dbReference type="InterPro" id="IPR057412">
    <property type="entry name" value="INTS4_C"/>
</dbReference>
<dbReference type="Proteomes" id="UP001162060">
    <property type="component" value="Unassembled WGS sequence"/>
</dbReference>
<evidence type="ECO:0000259" key="1">
    <source>
        <dbReference type="Pfam" id="PF25458"/>
    </source>
</evidence>
<protein>
    <recommendedName>
        <fullName evidence="1">Integrator complex subunit 4/Protein SIEL C-terminal Ig-like domain-containing protein</fullName>
    </recommendedName>
</protein>
<feature type="domain" description="Integrator complex subunit 4/Protein SIEL C-terminal Ig-like" evidence="1">
    <location>
        <begin position="849"/>
        <end position="980"/>
    </location>
</feature>
<dbReference type="AlphaFoldDB" id="A0AAV1UX87"/>
<evidence type="ECO:0000313" key="3">
    <source>
        <dbReference type="Proteomes" id="UP001162060"/>
    </source>
</evidence>
<dbReference type="EMBL" id="CAKLBY020000242">
    <property type="protein sequence ID" value="CAK7939216.1"/>
    <property type="molecule type" value="Genomic_DNA"/>
</dbReference>
<sequence>MTGGQGLQAHPITTLDAIRTKLQSTSDPHLQARLLLQYSSTAASPGCRTAAAIDFLFSFLQQHQTQSEAPNERKQASKSGAIVVGATVRGLRQLLAVKSAVVEPMIQVDAMAEQLMQCMSVGEDFKLRRDMMCIVVDCLLLTRKYKQVEALLHTCVQDHDSGLQVICLRGYLRLLDAGQRFCAVEPHLATKMSDVVVEHFDRLLGFVLFGQSDEVKVLAAQVMVTLADLYPQHDVASSKAFPSLPAIVKTKMPSSLPEKVFYVLCLAGNDSSDTVRSEVARCLRRFERVLASEIVEHAVMKSQITESVEDAAPEDVEKDTRHMMSSGVLLSLLEDVDANVAAEASRSIARLGEMATTPNAGAGQWSLRAIERAITAHFDVLPRAKVPSAVQLRYVLVNSLSRLLACRQSLGTATDFTISSTEMSCLVRSAISGADSVNAVVVEALLIFRGCDLSSVWAVRCLVNFILELGALPLIDHSFSNCGNDVGTANCSDERLLDVVQVLGKKCAKVFRTDVILSDSVRDAASTLLGSKRRLLGRMCRALLGHAEHSNDEASRLTDEPEPAFVGSSLLFRHRQSSETVHVTSWSSSIISAQAFCAMKSLQVPPTDENVAVYLGVIQRLRTAVAVNDLDAAFGITHVLVRLREHVRSFPDVSAAPVLATNKYVSMEAMLSTSPCVSSDRTNGSNGGSRDQTEAQAFGHLSLSMELQRGCQEIIDAASEVYVKAFALCIVLRTELLQLIMLGRIGLVLASLQSSGDSVFISGTLRWIAKEAARLRFLVHDNQVHDSVWLPIESLSEVSSVNDLKRTFVDIARKAWPVALINAAMSRCSFPLDGFGGCSQRLCIVDASILEPSTCASAKTEPREITANWPFQQRVRFLLTNVRDVTQVFIKSMLPNGDVEHHYVPANCIHNHGRRKYLVEHTIRLTVSPFSDPTAFVVAVCIGHPTLPGCVKQNTSGSSEASPQMFTDISVSVRVPIFHRTSLLSRQSAAKASTAP</sequence>
<name>A0AAV1UX87_9STRA</name>
<dbReference type="Pfam" id="PF25458">
    <property type="entry name" value="INTS4_C"/>
    <property type="match status" value="1"/>
</dbReference>
<proteinExistence type="predicted"/>
<evidence type="ECO:0000313" key="2">
    <source>
        <dbReference type="EMBL" id="CAK7939216.1"/>
    </source>
</evidence>
<dbReference type="InterPro" id="IPR016024">
    <property type="entry name" value="ARM-type_fold"/>
</dbReference>